<feature type="domain" description="DUF3644" evidence="2">
    <location>
        <begin position="10"/>
        <end position="192"/>
    </location>
</feature>
<feature type="transmembrane region" description="Helical" evidence="1">
    <location>
        <begin position="36"/>
        <end position="54"/>
    </location>
</feature>
<evidence type="ECO:0000256" key="1">
    <source>
        <dbReference type="SAM" id="Phobius"/>
    </source>
</evidence>
<evidence type="ECO:0000259" key="2">
    <source>
        <dbReference type="Pfam" id="PF12358"/>
    </source>
</evidence>
<dbReference type="EMBL" id="MT631591">
    <property type="protein sequence ID" value="QNO54755.1"/>
    <property type="molecule type" value="Genomic_DNA"/>
</dbReference>
<gene>
    <name evidence="3" type="ORF">FCNABNJO_00021</name>
</gene>
<reference evidence="3" key="1">
    <citation type="submission" date="2020-06" db="EMBL/GenBank/DDBJ databases">
        <title>Unique genomic features of the anaerobic methanotrophic archaea.</title>
        <authorList>
            <person name="Chadwick G.L."/>
            <person name="Skennerton C.T."/>
            <person name="Laso-Perez R."/>
            <person name="Leu A.O."/>
            <person name="Speth D.R."/>
            <person name="Yu H."/>
            <person name="Morgan-Lang C."/>
            <person name="Hatzenpichler R."/>
            <person name="Goudeau D."/>
            <person name="Malmstrom R."/>
            <person name="Brazelton W.J."/>
            <person name="Woyke T."/>
            <person name="Hallam S.J."/>
            <person name="Tyson G.W."/>
            <person name="Wegener G."/>
            <person name="Boetius A."/>
            <person name="Orphan V."/>
        </authorList>
    </citation>
    <scope>NUCLEOTIDE SEQUENCE</scope>
</reference>
<protein>
    <recommendedName>
        <fullName evidence="2">DUF3644 domain-containing protein</fullName>
    </recommendedName>
</protein>
<dbReference type="InterPro" id="IPR022104">
    <property type="entry name" value="DUF3644"/>
</dbReference>
<sequence length="345" mass="40840">MPRLPKKVKELLVKSQDSALLAVDIYNKPATKFRSYSFIVMMNIAWNSLFHAIFERHGIKYFYRKKDSNRYIYMDGEKKAWDLSLCIKEYFKDQNPPSRLNLKFFIGLRNKIEHRFLPALDLRILGECQALLLNYEKLITQEFGQELSLNESLAIPLQLLSTNHDWRNRVLREIQSREYETVKEYIDTFRYSLDESVWGNSEYSFRVFLVPKIGNRQTSADVAVEFIHYDPNKPEEMEKYKKLVAFIKEKQVPVVNPGKLKPGDVSQRIRDALGIAFNPSFHHARCWKYYKVRPESNSDHPEKTKIKYCQYDEVHKDFVYTEEWVAFLISELSDPKKRGAVLEIN</sequence>
<dbReference type="Pfam" id="PF12358">
    <property type="entry name" value="DUF3644"/>
    <property type="match status" value="1"/>
</dbReference>
<keyword evidence="1" id="KW-1133">Transmembrane helix</keyword>
<keyword evidence="1" id="KW-0812">Transmembrane</keyword>
<keyword evidence="1" id="KW-0472">Membrane</keyword>
<name>A0A7G9Z3C1_9EURY</name>
<accession>A0A7G9Z3C1</accession>
<organism evidence="3">
    <name type="scientific">Candidatus Methanophaga sp. ANME-1 ERB7</name>
    <dbReference type="NCBI Taxonomy" id="2759913"/>
    <lineage>
        <taxon>Archaea</taxon>
        <taxon>Methanobacteriati</taxon>
        <taxon>Methanobacteriota</taxon>
        <taxon>Stenosarchaea group</taxon>
        <taxon>Methanomicrobia</taxon>
        <taxon>Candidatus Methanophagales</taxon>
        <taxon>Candidatus Methanophagaceae</taxon>
        <taxon>Candidatus Methanophaga</taxon>
    </lineage>
</organism>
<evidence type="ECO:0000313" key="3">
    <source>
        <dbReference type="EMBL" id="QNO54755.1"/>
    </source>
</evidence>
<proteinExistence type="predicted"/>
<dbReference type="AlphaFoldDB" id="A0A7G9Z3C1"/>